<keyword evidence="2" id="KW-1185">Reference proteome</keyword>
<reference evidence="1" key="1">
    <citation type="journal article" date="2021" name="Sci. Rep.">
        <title>Diploid genomic architecture of Nitzschia inconspicua, an elite biomass production diatom.</title>
        <authorList>
            <person name="Oliver A."/>
            <person name="Podell S."/>
            <person name="Pinowska A."/>
            <person name="Traller J.C."/>
            <person name="Smith S.R."/>
            <person name="McClure R."/>
            <person name="Beliaev A."/>
            <person name="Bohutskyi P."/>
            <person name="Hill E.A."/>
            <person name="Rabines A."/>
            <person name="Zheng H."/>
            <person name="Allen L.Z."/>
            <person name="Kuo A."/>
            <person name="Grigoriev I.V."/>
            <person name="Allen A.E."/>
            <person name="Hazlebeck D."/>
            <person name="Allen E.E."/>
        </authorList>
    </citation>
    <scope>NUCLEOTIDE SEQUENCE</scope>
    <source>
        <strain evidence="1">Hildebrandi</strain>
    </source>
</reference>
<reference evidence="1" key="2">
    <citation type="submission" date="2021-04" db="EMBL/GenBank/DDBJ databases">
        <authorList>
            <person name="Podell S."/>
        </authorList>
    </citation>
    <scope>NUCLEOTIDE SEQUENCE</scope>
    <source>
        <strain evidence="1">Hildebrandi</strain>
    </source>
</reference>
<organism evidence="1 2">
    <name type="scientific">Nitzschia inconspicua</name>
    <dbReference type="NCBI Taxonomy" id="303405"/>
    <lineage>
        <taxon>Eukaryota</taxon>
        <taxon>Sar</taxon>
        <taxon>Stramenopiles</taxon>
        <taxon>Ochrophyta</taxon>
        <taxon>Bacillariophyta</taxon>
        <taxon>Bacillariophyceae</taxon>
        <taxon>Bacillariophycidae</taxon>
        <taxon>Bacillariales</taxon>
        <taxon>Bacillariaceae</taxon>
        <taxon>Nitzschia</taxon>
    </lineage>
</organism>
<protein>
    <submittedName>
        <fullName evidence="1">Uncharacterized protein</fullName>
    </submittedName>
</protein>
<dbReference type="Proteomes" id="UP000693970">
    <property type="component" value="Unassembled WGS sequence"/>
</dbReference>
<dbReference type="EMBL" id="JAGRRH010000010">
    <property type="protein sequence ID" value="KAG7362979.1"/>
    <property type="molecule type" value="Genomic_DNA"/>
</dbReference>
<comment type="caution">
    <text evidence="1">The sequence shown here is derived from an EMBL/GenBank/DDBJ whole genome shotgun (WGS) entry which is preliminary data.</text>
</comment>
<sequence length="145" mass="16222">MDSFAQKTADLPLQRKEDVPSLRKAHQDVMQMSFLPEEIKTRFVAASISDSVGSPQAKELKSFVDNTKMFVPRQDEQYSLIGAAVSYYWNQKTPENRMVATTLNMKITIPLTGWHGTPTKKEPDVVAGSGIRTSIQRNLGCLSVF</sequence>
<evidence type="ECO:0000313" key="1">
    <source>
        <dbReference type="EMBL" id="KAG7362979.1"/>
    </source>
</evidence>
<evidence type="ECO:0000313" key="2">
    <source>
        <dbReference type="Proteomes" id="UP000693970"/>
    </source>
</evidence>
<name>A0A9K3LJI8_9STRA</name>
<accession>A0A9K3LJI8</accession>
<proteinExistence type="predicted"/>
<dbReference type="AlphaFoldDB" id="A0A9K3LJI8"/>
<gene>
    <name evidence="1" type="ORF">IV203_026339</name>
</gene>